<gene>
    <name evidence="2" type="ORF">Glove_421g74</name>
</gene>
<feature type="region of interest" description="Disordered" evidence="1">
    <location>
        <begin position="62"/>
        <end position="83"/>
    </location>
</feature>
<name>A0A397H0Y8_9GLOM</name>
<evidence type="ECO:0000256" key="1">
    <source>
        <dbReference type="SAM" id="MobiDB-lite"/>
    </source>
</evidence>
<sequence length="83" mass="9568">MTIEELYILYLVVDLIKHLPEQLHEMNTLDTSSMTRKTLSITDNLLLSNDCSAKGMDEDKEIKEEMKEMGGTEKLEESEESEE</sequence>
<dbReference type="EMBL" id="PQFF01000373">
    <property type="protein sequence ID" value="RHZ54993.1"/>
    <property type="molecule type" value="Genomic_DNA"/>
</dbReference>
<dbReference type="AlphaFoldDB" id="A0A397H0Y8"/>
<comment type="caution">
    <text evidence="2">The sequence shown here is derived from an EMBL/GenBank/DDBJ whole genome shotgun (WGS) entry which is preliminary data.</text>
</comment>
<reference evidence="2 3" key="1">
    <citation type="submission" date="2018-08" db="EMBL/GenBank/DDBJ databases">
        <title>Genome and evolution of the arbuscular mycorrhizal fungus Diversispora epigaea (formerly Glomus versiforme) and its bacterial endosymbionts.</title>
        <authorList>
            <person name="Sun X."/>
            <person name="Fei Z."/>
            <person name="Harrison M."/>
        </authorList>
    </citation>
    <scope>NUCLEOTIDE SEQUENCE [LARGE SCALE GENOMIC DNA]</scope>
    <source>
        <strain evidence="2 3">IT104</strain>
    </source>
</reference>
<protein>
    <submittedName>
        <fullName evidence="2">Uncharacterized protein</fullName>
    </submittedName>
</protein>
<dbReference type="Proteomes" id="UP000266861">
    <property type="component" value="Unassembled WGS sequence"/>
</dbReference>
<dbReference type="OrthoDB" id="432528at2759"/>
<evidence type="ECO:0000313" key="3">
    <source>
        <dbReference type="Proteomes" id="UP000266861"/>
    </source>
</evidence>
<proteinExistence type="predicted"/>
<accession>A0A397H0Y8</accession>
<evidence type="ECO:0000313" key="2">
    <source>
        <dbReference type="EMBL" id="RHZ54993.1"/>
    </source>
</evidence>
<organism evidence="2 3">
    <name type="scientific">Diversispora epigaea</name>
    <dbReference type="NCBI Taxonomy" id="1348612"/>
    <lineage>
        <taxon>Eukaryota</taxon>
        <taxon>Fungi</taxon>
        <taxon>Fungi incertae sedis</taxon>
        <taxon>Mucoromycota</taxon>
        <taxon>Glomeromycotina</taxon>
        <taxon>Glomeromycetes</taxon>
        <taxon>Diversisporales</taxon>
        <taxon>Diversisporaceae</taxon>
        <taxon>Diversispora</taxon>
    </lineage>
</organism>
<feature type="compositionally biased region" description="Basic and acidic residues" evidence="1">
    <location>
        <begin position="62"/>
        <end position="75"/>
    </location>
</feature>
<keyword evidence="3" id="KW-1185">Reference proteome</keyword>